<dbReference type="InterPro" id="IPR016195">
    <property type="entry name" value="Pol/histidinol_Pase-like"/>
</dbReference>
<protein>
    <submittedName>
        <fullName evidence="2">PHP domain-containing protein</fullName>
    </submittedName>
</protein>
<name>A0A6P1TQ23_9FIRM</name>
<dbReference type="RefSeq" id="WP_161838323.1">
    <property type="nucleotide sequence ID" value="NZ_CP048000.1"/>
</dbReference>
<organism evidence="2 3">
    <name type="scientific">Anaerocolumna sedimenticola</name>
    <dbReference type="NCBI Taxonomy" id="2696063"/>
    <lineage>
        <taxon>Bacteria</taxon>
        <taxon>Bacillati</taxon>
        <taxon>Bacillota</taxon>
        <taxon>Clostridia</taxon>
        <taxon>Lachnospirales</taxon>
        <taxon>Lachnospiraceae</taxon>
        <taxon>Anaerocolumna</taxon>
    </lineage>
</organism>
<sequence length="293" mass="33773">MIDLHMHSHYSEDGEYSPIELVEQCLVEKISVMSITDHNCVKANLEAQALAKSKGMKYISGIEIDCVYKNTNFHVLGYGIDFQSNDFNIIEKNIEKQSFQASLERLEKTQILGFRVTENDMWNLSKNNYWQSSWSGEMFAEVLLANPDYKNHPLLNPYRPGGSRGDNPYVNFYWDYYSQGKPCYVNIDYPKMEQIIDTIQCNNGISVLAHPGVNLKNKNHLLDEIINLGIDGIEVFSNYHNPVESNYFYQKAKEKQLIITCGSDFHGKTKPFVKLGSHHCFISDDEIQYKLLK</sequence>
<proteinExistence type="predicted"/>
<dbReference type="InterPro" id="IPR052018">
    <property type="entry name" value="PHP_domain"/>
</dbReference>
<evidence type="ECO:0000313" key="2">
    <source>
        <dbReference type="EMBL" id="QHQ61498.1"/>
    </source>
</evidence>
<evidence type="ECO:0000313" key="3">
    <source>
        <dbReference type="Proteomes" id="UP000464314"/>
    </source>
</evidence>
<dbReference type="GO" id="GO:0004534">
    <property type="term" value="F:5'-3' RNA exonuclease activity"/>
    <property type="evidence" value="ECO:0007669"/>
    <property type="project" value="TreeGrafter"/>
</dbReference>
<dbReference type="Proteomes" id="UP000464314">
    <property type="component" value="Chromosome"/>
</dbReference>
<gene>
    <name evidence="2" type="ORF">Ana3638_12525</name>
</gene>
<dbReference type="Gene3D" id="3.20.20.140">
    <property type="entry name" value="Metal-dependent hydrolases"/>
    <property type="match status" value="1"/>
</dbReference>
<dbReference type="AlphaFoldDB" id="A0A6P1TQ23"/>
<dbReference type="InterPro" id="IPR004013">
    <property type="entry name" value="PHP_dom"/>
</dbReference>
<dbReference type="GO" id="GO:0035312">
    <property type="term" value="F:5'-3' DNA exonuclease activity"/>
    <property type="evidence" value="ECO:0007669"/>
    <property type="project" value="TreeGrafter"/>
</dbReference>
<accession>A0A6P1TQ23</accession>
<dbReference type="SMART" id="SM00481">
    <property type="entry name" value="POLIIIAc"/>
    <property type="match status" value="1"/>
</dbReference>
<evidence type="ECO:0000259" key="1">
    <source>
        <dbReference type="SMART" id="SM00481"/>
    </source>
</evidence>
<dbReference type="PANTHER" id="PTHR42924:SF3">
    <property type="entry name" value="POLYMERASE_HISTIDINOL PHOSPHATASE N-TERMINAL DOMAIN-CONTAINING PROTEIN"/>
    <property type="match status" value="1"/>
</dbReference>
<dbReference type="Gene3D" id="1.10.150.650">
    <property type="match status" value="1"/>
</dbReference>
<feature type="domain" description="Polymerase/histidinol phosphatase N-terminal" evidence="1">
    <location>
        <begin position="2"/>
        <end position="68"/>
    </location>
</feature>
<dbReference type="Pfam" id="PF02811">
    <property type="entry name" value="PHP"/>
    <property type="match status" value="1"/>
</dbReference>
<keyword evidence="3" id="KW-1185">Reference proteome</keyword>
<dbReference type="PANTHER" id="PTHR42924">
    <property type="entry name" value="EXONUCLEASE"/>
    <property type="match status" value="1"/>
</dbReference>
<dbReference type="CDD" id="cd07438">
    <property type="entry name" value="PHP_HisPPase_AMP"/>
    <property type="match status" value="1"/>
</dbReference>
<dbReference type="EMBL" id="CP048000">
    <property type="protein sequence ID" value="QHQ61498.1"/>
    <property type="molecule type" value="Genomic_DNA"/>
</dbReference>
<dbReference type="SUPFAM" id="SSF89550">
    <property type="entry name" value="PHP domain-like"/>
    <property type="match status" value="1"/>
</dbReference>
<reference evidence="2 3" key="1">
    <citation type="submission" date="2020-01" db="EMBL/GenBank/DDBJ databases">
        <title>Genome analysis of Anaerocolumna sp. CBA3638.</title>
        <authorList>
            <person name="Kim J."/>
            <person name="Roh S.W."/>
        </authorList>
    </citation>
    <scope>NUCLEOTIDE SEQUENCE [LARGE SCALE GENOMIC DNA]</scope>
    <source>
        <strain evidence="2 3">CBA3638</strain>
    </source>
</reference>
<dbReference type="InterPro" id="IPR003141">
    <property type="entry name" value="Pol/His_phosphatase_N"/>
</dbReference>
<dbReference type="KEGG" id="anr:Ana3638_12525"/>